<evidence type="ECO:0000256" key="1">
    <source>
        <dbReference type="SAM" id="MobiDB-lite"/>
    </source>
</evidence>
<accession>A0A182U659</accession>
<dbReference type="VEuPathDB" id="VectorBase:AMEC014619"/>
<dbReference type="EnsemblMetazoa" id="AMEC014619-RA">
    <property type="protein sequence ID" value="AMEC014619-PA"/>
    <property type="gene ID" value="AMEC014619"/>
</dbReference>
<name>A0A182U659_9DIPT</name>
<keyword evidence="3" id="KW-1185">Reference proteome</keyword>
<reference evidence="2" key="2">
    <citation type="submission" date="2020-05" db="UniProtKB">
        <authorList>
            <consortium name="EnsemblMetazoa"/>
        </authorList>
    </citation>
    <scope>IDENTIFICATION</scope>
    <source>
        <strain evidence="2">CM1001059</strain>
    </source>
</reference>
<evidence type="ECO:0000313" key="3">
    <source>
        <dbReference type="Proteomes" id="UP000075902"/>
    </source>
</evidence>
<feature type="compositionally biased region" description="Polar residues" evidence="1">
    <location>
        <begin position="151"/>
        <end position="160"/>
    </location>
</feature>
<organism evidence="2 3">
    <name type="scientific">Anopheles melas</name>
    <dbReference type="NCBI Taxonomy" id="34690"/>
    <lineage>
        <taxon>Eukaryota</taxon>
        <taxon>Metazoa</taxon>
        <taxon>Ecdysozoa</taxon>
        <taxon>Arthropoda</taxon>
        <taxon>Hexapoda</taxon>
        <taxon>Insecta</taxon>
        <taxon>Pterygota</taxon>
        <taxon>Neoptera</taxon>
        <taxon>Endopterygota</taxon>
        <taxon>Diptera</taxon>
        <taxon>Nematocera</taxon>
        <taxon>Culicoidea</taxon>
        <taxon>Culicidae</taxon>
        <taxon>Anophelinae</taxon>
        <taxon>Anopheles</taxon>
    </lineage>
</organism>
<dbReference type="Proteomes" id="UP000075902">
    <property type="component" value="Unassembled WGS sequence"/>
</dbReference>
<reference evidence="3" key="1">
    <citation type="submission" date="2014-01" db="EMBL/GenBank/DDBJ databases">
        <title>The Genome Sequence of Anopheles melas CM1001059_A (V2).</title>
        <authorList>
            <consortium name="The Broad Institute Genomics Platform"/>
            <person name="Neafsey D.E."/>
            <person name="Besansky N."/>
            <person name="Howell P."/>
            <person name="Walton C."/>
            <person name="Young S.K."/>
            <person name="Zeng Q."/>
            <person name="Gargeya S."/>
            <person name="Fitzgerald M."/>
            <person name="Haas B."/>
            <person name="Abouelleil A."/>
            <person name="Allen A.W."/>
            <person name="Alvarado L."/>
            <person name="Arachchi H.M."/>
            <person name="Berlin A.M."/>
            <person name="Chapman S.B."/>
            <person name="Gainer-Dewar J."/>
            <person name="Goldberg J."/>
            <person name="Griggs A."/>
            <person name="Gujja S."/>
            <person name="Hansen M."/>
            <person name="Howarth C."/>
            <person name="Imamovic A."/>
            <person name="Ireland A."/>
            <person name="Larimer J."/>
            <person name="McCowan C."/>
            <person name="Murphy C."/>
            <person name="Pearson M."/>
            <person name="Poon T.W."/>
            <person name="Priest M."/>
            <person name="Roberts A."/>
            <person name="Saif S."/>
            <person name="Shea T."/>
            <person name="Sisk P."/>
            <person name="Sykes S."/>
            <person name="Wortman J."/>
            <person name="Nusbaum C."/>
            <person name="Birren B."/>
        </authorList>
    </citation>
    <scope>NUCLEOTIDE SEQUENCE [LARGE SCALE GENOMIC DNA]</scope>
    <source>
        <strain evidence="3">CM1001059</strain>
    </source>
</reference>
<protein>
    <submittedName>
        <fullName evidence="2">Uncharacterized protein</fullName>
    </submittedName>
</protein>
<feature type="compositionally biased region" description="Polar residues" evidence="1">
    <location>
        <begin position="31"/>
        <end position="43"/>
    </location>
</feature>
<sequence>MVAPSGWKITNYEHSASKARAKPGGPKPTDTDQSQGYSDDGCSNTSISLDGFSAASDAFTSLSYDIIDQPNRQNTGPPVQGVVAGASGIVKSQMDGTGSTVVIYKTDAGERLVLKHSPRPAVQQPEQRSSESSAPQSPFVRLPGTSIDEAVQSQQHSSVQ</sequence>
<feature type="region of interest" description="Disordered" evidence="1">
    <location>
        <begin position="1"/>
        <end position="43"/>
    </location>
</feature>
<proteinExistence type="predicted"/>
<evidence type="ECO:0000313" key="2">
    <source>
        <dbReference type="EnsemblMetazoa" id="AMEC014619-PA"/>
    </source>
</evidence>
<feature type="compositionally biased region" description="Polar residues" evidence="1">
    <location>
        <begin position="124"/>
        <end position="136"/>
    </location>
</feature>
<dbReference type="AlphaFoldDB" id="A0A182U659"/>
<feature type="region of interest" description="Disordered" evidence="1">
    <location>
        <begin position="115"/>
        <end position="160"/>
    </location>
</feature>